<sequence length="238" mass="27831">MSSKMKTIIIYTAMGVAITLIVFSVFVGINEKEKSHKVGKADNKLFVDNNSPENDYEYKSKKEEIRRENNLEPIDAAEKGEPLDGSYEGFKNIEPQKKDESEFPPNYESKYGKEDVEESKRRAMEFVKVFYNFNGKYPLDYVEKSKSYMTEKLYSHWKENPESGTMSEMYRKFIDAEIYEPFGTPENTNEIVWIIKINGEVFDYEKEESELITDVYSLLLERINGKWMVADILINAPY</sequence>
<keyword evidence="2" id="KW-0472">Membrane</keyword>
<dbReference type="AlphaFoldDB" id="A0A265NB32"/>
<evidence type="ECO:0000256" key="1">
    <source>
        <dbReference type="SAM" id="MobiDB-lite"/>
    </source>
</evidence>
<keyword evidence="2" id="KW-0812">Transmembrane</keyword>
<reference evidence="3 4" key="1">
    <citation type="submission" date="2017-08" db="EMBL/GenBank/DDBJ databases">
        <title>Virgibacillus indicus sp. nov. and Virgibacillus profoundi sp. nov, two moderately halophilic bacteria isolated from marine sediment by using the Microfluidic Streak Plate.</title>
        <authorList>
            <person name="Xu B."/>
            <person name="Hu B."/>
            <person name="Wang J."/>
            <person name="Zhu Y."/>
            <person name="Huang L."/>
            <person name="Du W."/>
            <person name="Huang Y."/>
        </authorList>
    </citation>
    <scope>NUCLEOTIDE SEQUENCE [LARGE SCALE GENOMIC DNA]</scope>
    <source>
        <strain evidence="3 4">IO3-P2-C2</strain>
    </source>
</reference>
<dbReference type="EMBL" id="NPMS01000003">
    <property type="protein sequence ID" value="OZU89037.1"/>
    <property type="molecule type" value="Genomic_DNA"/>
</dbReference>
<evidence type="ECO:0000313" key="4">
    <source>
        <dbReference type="Proteomes" id="UP000216498"/>
    </source>
</evidence>
<organism evidence="3 4">
    <name type="scientific">Virgibacillus indicus</name>
    <dbReference type="NCBI Taxonomy" id="2024554"/>
    <lineage>
        <taxon>Bacteria</taxon>
        <taxon>Bacillati</taxon>
        <taxon>Bacillota</taxon>
        <taxon>Bacilli</taxon>
        <taxon>Bacillales</taxon>
        <taxon>Bacillaceae</taxon>
        <taxon>Virgibacillus</taxon>
    </lineage>
</organism>
<proteinExistence type="predicted"/>
<protein>
    <submittedName>
        <fullName evidence="3">Uncharacterized protein</fullName>
    </submittedName>
</protein>
<keyword evidence="4" id="KW-1185">Reference proteome</keyword>
<feature type="transmembrane region" description="Helical" evidence="2">
    <location>
        <begin position="7"/>
        <end position="29"/>
    </location>
</feature>
<feature type="region of interest" description="Disordered" evidence="1">
    <location>
        <begin position="77"/>
        <end position="114"/>
    </location>
</feature>
<dbReference type="OrthoDB" id="2864897at2"/>
<dbReference type="RefSeq" id="WP_094885395.1">
    <property type="nucleotide sequence ID" value="NZ_NPMS01000003.1"/>
</dbReference>
<dbReference type="Proteomes" id="UP000216498">
    <property type="component" value="Unassembled WGS sequence"/>
</dbReference>
<gene>
    <name evidence="3" type="ORF">CIL03_08445</name>
</gene>
<accession>A0A265NB32</accession>
<evidence type="ECO:0000256" key="2">
    <source>
        <dbReference type="SAM" id="Phobius"/>
    </source>
</evidence>
<name>A0A265NB32_9BACI</name>
<keyword evidence="2" id="KW-1133">Transmembrane helix</keyword>
<comment type="caution">
    <text evidence="3">The sequence shown here is derived from an EMBL/GenBank/DDBJ whole genome shotgun (WGS) entry which is preliminary data.</text>
</comment>
<evidence type="ECO:0000313" key="3">
    <source>
        <dbReference type="EMBL" id="OZU89037.1"/>
    </source>
</evidence>